<dbReference type="Proteomes" id="UP000697710">
    <property type="component" value="Unassembled WGS sequence"/>
</dbReference>
<dbReference type="GO" id="GO:0044877">
    <property type="term" value="F:protein-containing complex binding"/>
    <property type="evidence" value="ECO:0007669"/>
    <property type="project" value="TreeGrafter"/>
</dbReference>
<dbReference type="CDD" id="cd05245">
    <property type="entry name" value="SDR_a2"/>
    <property type="match status" value="1"/>
</dbReference>
<dbReference type="AlphaFoldDB" id="A0A956RQH4"/>
<dbReference type="InterPro" id="IPR016040">
    <property type="entry name" value="NAD(P)-bd_dom"/>
</dbReference>
<dbReference type="PANTHER" id="PTHR12126">
    <property type="entry name" value="NADH-UBIQUINONE OXIDOREDUCTASE 39 KDA SUBUNIT-RELATED"/>
    <property type="match status" value="1"/>
</dbReference>
<name>A0A956RQH4_UNCEI</name>
<proteinExistence type="predicted"/>
<dbReference type="Pfam" id="PF11066">
    <property type="entry name" value="DUF2867"/>
    <property type="match status" value="1"/>
</dbReference>
<comment type="caution">
    <text evidence="2">The sequence shown here is derived from an EMBL/GenBank/DDBJ whole genome shotgun (WGS) entry which is preliminary data.</text>
</comment>
<organism evidence="2 3">
    <name type="scientific">Eiseniibacteriota bacterium</name>
    <dbReference type="NCBI Taxonomy" id="2212470"/>
    <lineage>
        <taxon>Bacteria</taxon>
        <taxon>Candidatus Eiseniibacteriota</taxon>
    </lineage>
</organism>
<accession>A0A956RQH4</accession>
<gene>
    <name evidence="2" type="ORF">KC729_14985</name>
</gene>
<protein>
    <submittedName>
        <fullName evidence="2">SDR family oxidoreductase</fullName>
    </submittedName>
</protein>
<feature type="domain" description="NAD(P)-binding" evidence="1">
    <location>
        <begin position="13"/>
        <end position="149"/>
    </location>
</feature>
<dbReference type="PANTHER" id="PTHR12126:SF11">
    <property type="entry name" value="NADH DEHYDROGENASE [UBIQUINONE] 1 ALPHA SUBCOMPLEX SUBUNIT 9, MITOCHONDRIAL"/>
    <property type="match status" value="1"/>
</dbReference>
<reference evidence="2" key="2">
    <citation type="journal article" date="2021" name="Microbiome">
        <title>Successional dynamics and alternative stable states in a saline activated sludge microbial community over 9 years.</title>
        <authorList>
            <person name="Wang Y."/>
            <person name="Ye J."/>
            <person name="Ju F."/>
            <person name="Liu L."/>
            <person name="Boyd J.A."/>
            <person name="Deng Y."/>
            <person name="Parks D.H."/>
            <person name="Jiang X."/>
            <person name="Yin X."/>
            <person name="Woodcroft B.J."/>
            <person name="Tyson G.W."/>
            <person name="Hugenholtz P."/>
            <person name="Polz M.F."/>
            <person name="Zhang T."/>
        </authorList>
    </citation>
    <scope>NUCLEOTIDE SEQUENCE</scope>
    <source>
        <strain evidence="2">HKST-UBA01</strain>
    </source>
</reference>
<evidence type="ECO:0000259" key="1">
    <source>
        <dbReference type="Pfam" id="PF13460"/>
    </source>
</evidence>
<dbReference type="InterPro" id="IPR036291">
    <property type="entry name" value="NAD(P)-bd_dom_sf"/>
</dbReference>
<sequence length="488" mass="54185">MSEPQQRTILVTGATGYIGGRLVPRLLEAGHAVRCLVRDPTRLEGRPWHDDVDIVAGDVLEPETLVGALRGVDAAYYFIHSMGSGSDFHQRDLTAAESFGGAASRAGVARIVYLGGLAQDDPSLSEHLRSRQQTGDALRKSGVPVTEFRAGVIVGSGSLSFQMIRYLTERLPAMICPRWVFTRTQPIAIRDVLDYLVAALETPGSMDRIVEIGGSDVVTYGDMMMIYAEVRGLKRKLVPVPVLTPRLSSYWVNLVTPIPASIARPLIEGLRNESVVRDSSAGDVFPEIHPVSYRIAVERALERLEASAVETTWSDALSTSQGDVPPVVLTTQEGMVLERRQRVVSVPPERIYPVFTGLGGERGWLYWNWAWKLRGALDRLLGGVGLRRGRRHPQEVRVGDALDFWRVEAVEPDRMMRLRAEMKVPGKAWLQFEASPRKDGTTLLSQTAFFAPKGLGGWLYWYALYPVHRIIFNGMIDAIARRSMTRPT</sequence>
<dbReference type="InterPro" id="IPR051207">
    <property type="entry name" value="ComplexI_NDUFA9_subunit"/>
</dbReference>
<dbReference type="InterPro" id="IPR021295">
    <property type="entry name" value="DUF2867"/>
</dbReference>
<dbReference type="EMBL" id="JAGQHR010000539">
    <property type="protein sequence ID" value="MCA9728995.1"/>
    <property type="molecule type" value="Genomic_DNA"/>
</dbReference>
<dbReference type="SUPFAM" id="SSF51735">
    <property type="entry name" value="NAD(P)-binding Rossmann-fold domains"/>
    <property type="match status" value="1"/>
</dbReference>
<dbReference type="Gene3D" id="3.40.50.720">
    <property type="entry name" value="NAD(P)-binding Rossmann-like Domain"/>
    <property type="match status" value="1"/>
</dbReference>
<dbReference type="SUPFAM" id="SSF55961">
    <property type="entry name" value="Bet v1-like"/>
    <property type="match status" value="1"/>
</dbReference>
<evidence type="ECO:0000313" key="2">
    <source>
        <dbReference type="EMBL" id="MCA9728995.1"/>
    </source>
</evidence>
<dbReference type="Pfam" id="PF13460">
    <property type="entry name" value="NAD_binding_10"/>
    <property type="match status" value="1"/>
</dbReference>
<reference evidence="2" key="1">
    <citation type="submission" date="2020-04" db="EMBL/GenBank/DDBJ databases">
        <authorList>
            <person name="Zhang T."/>
        </authorList>
    </citation>
    <scope>NUCLEOTIDE SEQUENCE</scope>
    <source>
        <strain evidence="2">HKST-UBA01</strain>
    </source>
</reference>
<evidence type="ECO:0000313" key="3">
    <source>
        <dbReference type="Proteomes" id="UP000697710"/>
    </source>
</evidence>